<name>A0ABY7RK28_9NEIS</name>
<reference evidence="1 2" key="1">
    <citation type="submission" date="2023-01" db="EMBL/GenBank/DDBJ databases">
        <authorList>
            <person name="Yang C."/>
        </authorList>
    </citation>
    <scope>NUCLEOTIDE SEQUENCE [LARGE SCALE GENOMIC DNA]</scope>
    <source>
        <strain evidence="1 2">ZJ106</strain>
    </source>
</reference>
<proteinExistence type="predicted"/>
<accession>A0ABY7RK28</accession>
<keyword evidence="2" id="KW-1185">Reference proteome</keyword>
<protein>
    <submittedName>
        <fullName evidence="1">Uncharacterized protein</fullName>
    </submittedName>
</protein>
<evidence type="ECO:0000313" key="1">
    <source>
        <dbReference type="EMBL" id="WCL71606.1"/>
    </source>
</evidence>
<gene>
    <name evidence="1" type="ORF">PJU73_00305</name>
</gene>
<dbReference type="EMBL" id="CP116766">
    <property type="protein sequence ID" value="WCL71606.1"/>
    <property type="molecule type" value="Genomic_DNA"/>
</dbReference>
<organism evidence="1 2">
    <name type="scientific">Neisseria lisongii</name>
    <dbReference type="NCBI Taxonomy" id="2912188"/>
    <lineage>
        <taxon>Bacteria</taxon>
        <taxon>Pseudomonadati</taxon>
        <taxon>Pseudomonadota</taxon>
        <taxon>Betaproteobacteria</taxon>
        <taxon>Neisseriales</taxon>
        <taxon>Neisseriaceae</taxon>
        <taxon>Neisseria</taxon>
    </lineage>
</organism>
<dbReference type="Proteomes" id="UP001221268">
    <property type="component" value="Chromosome"/>
</dbReference>
<sequence>MLIDSFAGLSVIHHTPRYLNTPKQLELFGDERKTITDTLKEELEKIIKLLIEIVTARLSPFDGNSTPPIEWQRKLSLCAYSIVLGILTLSPLKNGRQPTVKTELRLFDQGIRRQLDAWELMKIPISEQQRQELKEMRAIEEKRLTYLECLPTHGTFGREVQAIKRIMAAVYYHLDIDISSVRIGVISNLYDIIQPIGELKEFPDYQFFRKHIAANKNGIKQEIDHLKTQIAETEKTVIIKKDKTGIRITPNIIKSRKKTASIAIPAGNYSNTQSNIHHAITAN</sequence>
<evidence type="ECO:0000313" key="2">
    <source>
        <dbReference type="Proteomes" id="UP001221268"/>
    </source>
</evidence>
<dbReference type="RefSeq" id="WP_237090275.1">
    <property type="nucleotide sequence ID" value="NZ_CP116766.1"/>
</dbReference>